<gene>
    <name evidence="2" type="ORF">MJ1_0600</name>
</gene>
<name>A0A915SFZ2_9ARCH</name>
<feature type="coiled-coil region" evidence="1">
    <location>
        <begin position="32"/>
        <end position="96"/>
    </location>
</feature>
<evidence type="ECO:0000313" key="2">
    <source>
        <dbReference type="EMBL" id="BBL45749.1"/>
    </source>
</evidence>
<reference evidence="3" key="1">
    <citation type="journal article" date="2022" name="Int. J. Syst. Evol. Microbiol.">
        <title>Nanobdella aerobiophila gen. nov., sp. nov., a thermoacidophilic, obligate ectosymbiotic archaeon, and proposal of Nanobdellaceae fam. nov., Nanobdellales ord. nov. and Nanobdellia class. nov.</title>
        <authorList>
            <person name="Kato S."/>
            <person name="Ogasawara A."/>
            <person name="Itoh T."/>
            <person name="Sakai H.D."/>
            <person name="Shimizu M."/>
            <person name="Yuki M."/>
            <person name="Kaneko M."/>
            <person name="Takashina T."/>
            <person name="Ohkuma M."/>
        </authorList>
    </citation>
    <scope>NUCLEOTIDE SEQUENCE [LARGE SCALE GENOMIC DNA]</scope>
    <source>
        <strain evidence="3">MJ1</strain>
    </source>
</reference>
<dbReference type="GeneID" id="74568545"/>
<evidence type="ECO:0000256" key="1">
    <source>
        <dbReference type="SAM" id="Coils"/>
    </source>
</evidence>
<organism evidence="2 3">
    <name type="scientific">Nanobdella aerobiophila</name>
    <dbReference type="NCBI Taxonomy" id="2586965"/>
    <lineage>
        <taxon>Archaea</taxon>
        <taxon>Nanobdellota</taxon>
        <taxon>Nanobdellia</taxon>
        <taxon>Nanobdellales</taxon>
        <taxon>Nanobdellaceae</taxon>
        <taxon>Nanobdella</taxon>
    </lineage>
</organism>
<dbReference type="Proteomes" id="UP001055553">
    <property type="component" value="Chromosome"/>
</dbReference>
<dbReference type="AlphaFoldDB" id="A0A915SFZ2"/>
<proteinExistence type="predicted"/>
<protein>
    <submittedName>
        <fullName evidence="2">Uncharacterized protein</fullName>
    </submittedName>
</protein>
<dbReference type="EMBL" id="AP019769">
    <property type="protein sequence ID" value="BBL45749.1"/>
    <property type="molecule type" value="Genomic_DNA"/>
</dbReference>
<keyword evidence="3" id="KW-1185">Reference proteome</keyword>
<keyword evidence="1" id="KW-0175">Coiled coil</keyword>
<dbReference type="KEGG" id="naer:MJ1_0600"/>
<dbReference type="RefSeq" id="WP_258393062.1">
    <property type="nucleotide sequence ID" value="NZ_AP019769.1"/>
</dbReference>
<evidence type="ECO:0000313" key="3">
    <source>
        <dbReference type="Proteomes" id="UP001055553"/>
    </source>
</evidence>
<sequence length="247" mass="29611">MKIFNKSEKNNLKYINIIEEINKKLKENGIFSEDLEKLIDNYRRNYKKKDLEKELRNTIIDLKNFLEIRAKIFSKLKKLLINIEKIDKDLEKIEDISKTEYYGRKVIDYDKVYNNINKITQDIYKKIEDVLREMDNIKNSINQINDYGILDRDPYLKDIVLIIIRDKEPILEKVHQILNNIRNEIINSDKKGLQINELVQINRASEQIINVLGIENFEKVMNSILNAEKRYLDILNWLLQELKDIKL</sequence>
<accession>A0A915SFZ2</accession>